<dbReference type="KEGG" id="spun:BFF78_09710"/>
<keyword evidence="1" id="KW-1133">Transmembrane helix</keyword>
<evidence type="ECO:0008006" key="4">
    <source>
        <dbReference type="Google" id="ProtNLM"/>
    </source>
</evidence>
<accession>A0A1D7YNL6</accession>
<dbReference type="EMBL" id="CP017248">
    <property type="protein sequence ID" value="AOR36999.1"/>
    <property type="molecule type" value="Genomic_DNA"/>
</dbReference>
<feature type="transmembrane region" description="Helical" evidence="1">
    <location>
        <begin position="31"/>
        <end position="53"/>
    </location>
</feature>
<keyword evidence="1" id="KW-0812">Transmembrane</keyword>
<keyword evidence="3" id="KW-1185">Reference proteome</keyword>
<name>A0A1D7YNL6_9ACTN</name>
<feature type="transmembrane region" description="Helical" evidence="1">
    <location>
        <begin position="65"/>
        <end position="92"/>
    </location>
</feature>
<protein>
    <recommendedName>
        <fullName evidence="4">DUF3995 domain-containing protein</fullName>
    </recommendedName>
</protein>
<dbReference type="InterPro" id="IPR025058">
    <property type="entry name" value="DUF3995"/>
</dbReference>
<evidence type="ECO:0000313" key="2">
    <source>
        <dbReference type="EMBL" id="AOR36999.1"/>
    </source>
</evidence>
<proteinExistence type="predicted"/>
<feature type="transmembrane region" description="Helical" evidence="1">
    <location>
        <begin position="112"/>
        <end position="129"/>
    </location>
</feature>
<dbReference type="AlphaFoldDB" id="A0A1D7YNL6"/>
<keyword evidence="1" id="KW-0472">Membrane</keyword>
<reference evidence="3" key="1">
    <citation type="submission" date="2016-09" db="EMBL/GenBank/DDBJ databases">
        <title>Streptomyces puniciscabiei strain:TW1S1 Genome sequencing and assembly.</title>
        <authorList>
            <person name="Kim M.-K."/>
            <person name="Kim S.B."/>
        </authorList>
    </citation>
    <scope>NUCLEOTIDE SEQUENCE [LARGE SCALE GENOMIC DNA]</scope>
    <source>
        <strain evidence="3">TW1S1</strain>
    </source>
</reference>
<evidence type="ECO:0000313" key="3">
    <source>
        <dbReference type="Proteomes" id="UP000094960"/>
    </source>
</evidence>
<sequence>MVVFAAFHSYWALGGTIGLPPGESLVDNKPLFVIDLIAIPMNLGGAALALALVQRWGLFFPRRLVLFGAWGCALLMVGHAAPSMVDLVVFLTGQRGKPLTGEDRFSVLVYEPYWMLGGLLFTVMALAFQRRTRQPAAAREGSE</sequence>
<evidence type="ECO:0000256" key="1">
    <source>
        <dbReference type="SAM" id="Phobius"/>
    </source>
</evidence>
<gene>
    <name evidence="2" type="ORF">BFF78_09710</name>
</gene>
<dbReference type="Proteomes" id="UP000094960">
    <property type="component" value="Chromosome"/>
</dbReference>
<dbReference type="Pfam" id="PF13160">
    <property type="entry name" value="DUF3995"/>
    <property type="match status" value="1"/>
</dbReference>
<organism evidence="2 3">
    <name type="scientific">Streptomyces fodineus</name>
    <dbReference type="NCBI Taxonomy" id="1904616"/>
    <lineage>
        <taxon>Bacteria</taxon>
        <taxon>Bacillati</taxon>
        <taxon>Actinomycetota</taxon>
        <taxon>Actinomycetes</taxon>
        <taxon>Kitasatosporales</taxon>
        <taxon>Streptomycetaceae</taxon>
        <taxon>Streptomyces</taxon>
    </lineage>
</organism>